<protein>
    <submittedName>
        <fullName evidence="4">Hemicentin-1</fullName>
    </submittedName>
</protein>
<dbReference type="SUPFAM" id="SSF48726">
    <property type="entry name" value="Immunoglobulin"/>
    <property type="match status" value="3"/>
</dbReference>
<feature type="domain" description="Ig-like" evidence="3">
    <location>
        <begin position="66"/>
        <end position="154"/>
    </location>
</feature>
<dbReference type="FunFam" id="2.60.40.10:FF:000032">
    <property type="entry name" value="palladin isoform X1"/>
    <property type="match status" value="1"/>
</dbReference>
<evidence type="ECO:0000313" key="4">
    <source>
        <dbReference type="EMBL" id="GIY39079.1"/>
    </source>
</evidence>
<sequence length="460" mass="50652">MGQMYPILGVIPAMASLDPYISDYLRGFSSESSECALGLVQGNTDSVRELQRLTATSGEESADTHLRMLSTPSNLNVLEGATVLLPCNVLNLDRNVRIWKHLPSRILFSGTVSVSRDAQIELVNGSSLRISAITPQYAGEYVCLISHHLALNVTHRIRVLVPPSIHPDPHSGKVIVRKGNPASFSCKASGVPKPVVTWSYEHGDSQSSQLPSGVRQVNGGTELQISSVDVHHSGTYRCSAENDVGEPASTAFNFTVLYAPDLTVKPEWIHGDEGATVEFACTSHSAPPSHVTWMKGDPKHNTSLQSSDRIRMRDKLTPPTTMESWLKLQRLRKEDLGTYACVAKNTVGLSYKMVEISGLAEPVQLRGEESGESSFLLTWTAKSYSPVIEYLLKIRRHKVSLSVFRFHLYSLVNQFASKAASKRESEQFSFRASPLNREEQVTLSLTMSDNCSKMGFTKSI</sequence>
<dbReference type="GO" id="GO:0030424">
    <property type="term" value="C:axon"/>
    <property type="evidence" value="ECO:0007669"/>
    <property type="project" value="TreeGrafter"/>
</dbReference>
<dbReference type="InterPro" id="IPR050958">
    <property type="entry name" value="Cell_Adh-Cytoskel_Orgn"/>
</dbReference>
<organism evidence="4 5">
    <name type="scientific">Caerostris extrusa</name>
    <name type="common">Bark spider</name>
    <name type="synonym">Caerostris bankana</name>
    <dbReference type="NCBI Taxonomy" id="172846"/>
    <lineage>
        <taxon>Eukaryota</taxon>
        <taxon>Metazoa</taxon>
        <taxon>Ecdysozoa</taxon>
        <taxon>Arthropoda</taxon>
        <taxon>Chelicerata</taxon>
        <taxon>Arachnida</taxon>
        <taxon>Araneae</taxon>
        <taxon>Araneomorphae</taxon>
        <taxon>Entelegynae</taxon>
        <taxon>Araneoidea</taxon>
        <taxon>Araneidae</taxon>
        <taxon>Caerostris</taxon>
    </lineage>
</organism>
<dbReference type="GO" id="GO:0008046">
    <property type="term" value="F:axon guidance receptor activity"/>
    <property type="evidence" value="ECO:0007669"/>
    <property type="project" value="TreeGrafter"/>
</dbReference>
<accession>A0AAV4SZ04</accession>
<dbReference type="InterPro" id="IPR013783">
    <property type="entry name" value="Ig-like_fold"/>
</dbReference>
<reference evidence="4 5" key="1">
    <citation type="submission" date="2021-06" db="EMBL/GenBank/DDBJ databases">
        <title>Caerostris extrusa draft genome.</title>
        <authorList>
            <person name="Kono N."/>
            <person name="Arakawa K."/>
        </authorList>
    </citation>
    <scope>NUCLEOTIDE SEQUENCE [LARGE SCALE GENOMIC DNA]</scope>
</reference>
<feature type="domain" description="Ig-like" evidence="3">
    <location>
        <begin position="163"/>
        <end position="255"/>
    </location>
</feature>
<dbReference type="GO" id="GO:0050808">
    <property type="term" value="P:synapse organization"/>
    <property type="evidence" value="ECO:0007669"/>
    <property type="project" value="TreeGrafter"/>
</dbReference>
<comment type="caution">
    <text evidence="4">The sequence shown here is derived from an EMBL/GenBank/DDBJ whole genome shotgun (WGS) entry which is preliminary data.</text>
</comment>
<dbReference type="PANTHER" id="PTHR45080:SF33">
    <property type="entry name" value="IG-LIKE DOMAIN-CONTAINING PROTEIN"/>
    <property type="match status" value="1"/>
</dbReference>
<dbReference type="SMART" id="SM00408">
    <property type="entry name" value="IGc2"/>
    <property type="match status" value="3"/>
</dbReference>
<dbReference type="SMART" id="SM00409">
    <property type="entry name" value="IG"/>
    <property type="match status" value="3"/>
</dbReference>
<gene>
    <name evidence="4" type="primary">Hmcn1</name>
    <name evidence="4" type="ORF">CEXT_164001</name>
</gene>
<keyword evidence="2" id="KW-0393">Immunoglobulin domain</keyword>
<evidence type="ECO:0000256" key="1">
    <source>
        <dbReference type="ARBA" id="ARBA00023157"/>
    </source>
</evidence>
<dbReference type="PROSITE" id="PS50835">
    <property type="entry name" value="IG_LIKE"/>
    <property type="match status" value="3"/>
</dbReference>
<proteinExistence type="predicted"/>
<dbReference type="CDD" id="cd00096">
    <property type="entry name" value="Ig"/>
    <property type="match status" value="1"/>
</dbReference>
<feature type="domain" description="Ig-like" evidence="3">
    <location>
        <begin position="260"/>
        <end position="357"/>
    </location>
</feature>
<dbReference type="EMBL" id="BPLR01010398">
    <property type="protein sequence ID" value="GIY39079.1"/>
    <property type="molecule type" value="Genomic_DNA"/>
</dbReference>
<dbReference type="Proteomes" id="UP001054945">
    <property type="component" value="Unassembled WGS sequence"/>
</dbReference>
<dbReference type="InterPro" id="IPR003599">
    <property type="entry name" value="Ig_sub"/>
</dbReference>
<dbReference type="InterPro" id="IPR036179">
    <property type="entry name" value="Ig-like_dom_sf"/>
</dbReference>
<evidence type="ECO:0000313" key="5">
    <source>
        <dbReference type="Proteomes" id="UP001054945"/>
    </source>
</evidence>
<dbReference type="InterPro" id="IPR003598">
    <property type="entry name" value="Ig_sub2"/>
</dbReference>
<dbReference type="Pfam" id="PF13927">
    <property type="entry name" value="Ig_3"/>
    <property type="match status" value="2"/>
</dbReference>
<dbReference type="AlphaFoldDB" id="A0AAV4SZ04"/>
<dbReference type="GO" id="GO:0007156">
    <property type="term" value="P:homophilic cell adhesion via plasma membrane adhesion molecules"/>
    <property type="evidence" value="ECO:0007669"/>
    <property type="project" value="TreeGrafter"/>
</dbReference>
<keyword evidence="1" id="KW-1015">Disulfide bond</keyword>
<dbReference type="Gene3D" id="2.60.40.10">
    <property type="entry name" value="Immunoglobulins"/>
    <property type="match status" value="3"/>
</dbReference>
<name>A0AAV4SZ04_CAEEX</name>
<dbReference type="InterPro" id="IPR007110">
    <property type="entry name" value="Ig-like_dom"/>
</dbReference>
<keyword evidence="5" id="KW-1185">Reference proteome</keyword>
<evidence type="ECO:0000259" key="3">
    <source>
        <dbReference type="PROSITE" id="PS50835"/>
    </source>
</evidence>
<dbReference type="GO" id="GO:0005886">
    <property type="term" value="C:plasma membrane"/>
    <property type="evidence" value="ECO:0007669"/>
    <property type="project" value="TreeGrafter"/>
</dbReference>
<dbReference type="GO" id="GO:0043025">
    <property type="term" value="C:neuronal cell body"/>
    <property type="evidence" value="ECO:0007669"/>
    <property type="project" value="TreeGrafter"/>
</dbReference>
<dbReference type="PANTHER" id="PTHR45080">
    <property type="entry name" value="CONTACTIN 5"/>
    <property type="match status" value="1"/>
</dbReference>
<evidence type="ECO:0000256" key="2">
    <source>
        <dbReference type="ARBA" id="ARBA00023319"/>
    </source>
</evidence>